<dbReference type="Proteomes" id="UP000198406">
    <property type="component" value="Unassembled WGS sequence"/>
</dbReference>
<reference evidence="2 3" key="1">
    <citation type="journal article" date="2015" name="Plant Cell">
        <title>Oil accumulation by the oleaginous diatom Fistulifera solaris as revealed by the genome and transcriptome.</title>
        <authorList>
            <person name="Tanaka T."/>
            <person name="Maeda Y."/>
            <person name="Veluchamy A."/>
            <person name="Tanaka M."/>
            <person name="Abida H."/>
            <person name="Marechal E."/>
            <person name="Bowler C."/>
            <person name="Muto M."/>
            <person name="Sunaga Y."/>
            <person name="Tanaka M."/>
            <person name="Yoshino T."/>
            <person name="Taniguchi T."/>
            <person name="Fukuda Y."/>
            <person name="Nemoto M."/>
            <person name="Matsumoto M."/>
            <person name="Wong P.S."/>
            <person name="Aburatani S."/>
            <person name="Fujibuchi W."/>
        </authorList>
    </citation>
    <scope>NUCLEOTIDE SEQUENCE [LARGE SCALE GENOMIC DNA]</scope>
    <source>
        <strain evidence="2 3">JPCC DA0580</strain>
    </source>
</reference>
<dbReference type="InterPro" id="IPR016040">
    <property type="entry name" value="NAD(P)-bd_dom"/>
</dbReference>
<name>A0A1Z5JCD0_FISSO</name>
<dbReference type="PANTHER" id="PTHR15020">
    <property type="entry name" value="FLAVIN REDUCTASE-RELATED"/>
    <property type="match status" value="1"/>
</dbReference>
<evidence type="ECO:0000313" key="2">
    <source>
        <dbReference type="EMBL" id="GAX11657.1"/>
    </source>
</evidence>
<dbReference type="OrthoDB" id="43814at2759"/>
<evidence type="ECO:0000259" key="1">
    <source>
        <dbReference type="Pfam" id="PF13460"/>
    </source>
</evidence>
<comment type="caution">
    <text evidence="2">The sequence shown here is derived from an EMBL/GenBank/DDBJ whole genome shotgun (WGS) entry which is preliminary data.</text>
</comment>
<keyword evidence="3" id="KW-1185">Reference proteome</keyword>
<dbReference type="PANTHER" id="PTHR15020:SF50">
    <property type="entry name" value="UPF0659 PROTEIN YMR090W"/>
    <property type="match status" value="1"/>
</dbReference>
<proteinExistence type="predicted"/>
<accession>A0A1Z5JCD0</accession>
<dbReference type="Gene3D" id="3.40.50.720">
    <property type="entry name" value="NAD(P)-binding Rossmann-like Domain"/>
    <property type="match status" value="1"/>
</dbReference>
<dbReference type="EMBL" id="BDSP01000044">
    <property type="protein sequence ID" value="GAX11657.1"/>
    <property type="molecule type" value="Genomic_DNA"/>
</dbReference>
<dbReference type="AlphaFoldDB" id="A0A1Z5JCD0"/>
<protein>
    <recommendedName>
        <fullName evidence="1">NAD(P)-binding domain-containing protein</fullName>
    </recommendedName>
</protein>
<dbReference type="InterPro" id="IPR036291">
    <property type="entry name" value="NAD(P)-bd_dom_sf"/>
</dbReference>
<sequence>MSPSSSKQQLKPCSVLVVGASGLTGVACVRALSQKAGTKVHGFCRNPTKLDPSVRALCTSVIAGNAREERDIESALISSNANWIIIAIGNGESVAKDDIRAVSAKVIHNVLLQPAFQHIRVVVVSSTGAGPSKIIVGMGIGQLITFYLRHILVDHSEQEAVFRSPELRSRTTVVRATALTDNRATGKLVTFGDTQKSPSIHTDRADLANWIVEDIHKENWVPSTVNLTGVK</sequence>
<gene>
    <name evidence="2" type="ORF">FisN_7Lh017</name>
</gene>
<dbReference type="InParanoid" id="A0A1Z5JCD0"/>
<dbReference type="SUPFAM" id="SSF51735">
    <property type="entry name" value="NAD(P)-binding Rossmann-fold domains"/>
    <property type="match status" value="1"/>
</dbReference>
<organism evidence="2 3">
    <name type="scientific">Fistulifera solaris</name>
    <name type="common">Oleaginous diatom</name>
    <dbReference type="NCBI Taxonomy" id="1519565"/>
    <lineage>
        <taxon>Eukaryota</taxon>
        <taxon>Sar</taxon>
        <taxon>Stramenopiles</taxon>
        <taxon>Ochrophyta</taxon>
        <taxon>Bacillariophyta</taxon>
        <taxon>Bacillariophyceae</taxon>
        <taxon>Bacillariophycidae</taxon>
        <taxon>Naviculales</taxon>
        <taxon>Naviculaceae</taxon>
        <taxon>Fistulifera</taxon>
    </lineage>
</organism>
<evidence type="ECO:0000313" key="3">
    <source>
        <dbReference type="Proteomes" id="UP000198406"/>
    </source>
</evidence>
<dbReference type="PROSITE" id="PS51257">
    <property type="entry name" value="PROKAR_LIPOPROTEIN"/>
    <property type="match status" value="1"/>
</dbReference>
<feature type="domain" description="NAD(P)-binding" evidence="1">
    <location>
        <begin position="19"/>
        <end position="215"/>
    </location>
</feature>
<dbReference type="Pfam" id="PF13460">
    <property type="entry name" value="NAD_binding_10"/>
    <property type="match status" value="1"/>
</dbReference>